<evidence type="ECO:0000313" key="4">
    <source>
        <dbReference type="Proteomes" id="UP001608902"/>
    </source>
</evidence>
<keyword evidence="4" id="KW-1185">Reference proteome</keyword>
<dbReference type="PROSITE" id="PS50172">
    <property type="entry name" value="BRCT"/>
    <property type="match status" value="1"/>
</dbReference>
<dbReference type="Gene3D" id="3.40.50.10190">
    <property type="entry name" value="BRCT domain"/>
    <property type="match status" value="1"/>
</dbReference>
<dbReference type="SUPFAM" id="SSF52113">
    <property type="entry name" value="BRCT domain"/>
    <property type="match status" value="1"/>
</dbReference>
<dbReference type="InterPro" id="IPR036420">
    <property type="entry name" value="BRCT_dom_sf"/>
</dbReference>
<comment type="caution">
    <text evidence="3">The sequence shown here is derived from an EMBL/GenBank/DDBJ whole genome shotgun (WGS) entry which is preliminary data.</text>
</comment>
<dbReference type="GO" id="GO:0006310">
    <property type="term" value="P:DNA recombination"/>
    <property type="evidence" value="ECO:0007669"/>
    <property type="project" value="UniProtKB-KW"/>
</dbReference>
<dbReference type="Gene3D" id="2.40.50.140">
    <property type="entry name" value="Nucleic acid-binding proteins"/>
    <property type="match status" value="1"/>
</dbReference>
<name>A0ABD6F1U5_9BILA</name>
<keyword evidence="1" id="KW-0233">DNA recombination</keyword>
<dbReference type="EMBL" id="JBGFUD010015160">
    <property type="protein sequence ID" value="MFH4984086.1"/>
    <property type="molecule type" value="Genomic_DNA"/>
</dbReference>
<dbReference type="Pfam" id="PF04679">
    <property type="entry name" value="DNA_ligase_A_C"/>
    <property type="match status" value="1"/>
</dbReference>
<dbReference type="InterPro" id="IPR012309">
    <property type="entry name" value="DNA_ligase_ATP-dep_C"/>
</dbReference>
<dbReference type="SUPFAM" id="SSF50249">
    <property type="entry name" value="Nucleic acid-binding proteins"/>
    <property type="match status" value="1"/>
</dbReference>
<evidence type="ECO:0000313" key="3">
    <source>
        <dbReference type="EMBL" id="MFH4984086.1"/>
    </source>
</evidence>
<evidence type="ECO:0000259" key="2">
    <source>
        <dbReference type="PROSITE" id="PS50172"/>
    </source>
</evidence>
<dbReference type="PANTHER" id="PTHR45997">
    <property type="entry name" value="DNA LIGASE 4"/>
    <property type="match status" value="1"/>
</dbReference>
<reference evidence="3 4" key="1">
    <citation type="submission" date="2024-08" db="EMBL/GenBank/DDBJ databases">
        <title>Gnathostoma spinigerum genome.</title>
        <authorList>
            <person name="Gonzalez-Bertolin B."/>
            <person name="Monzon S."/>
            <person name="Zaballos A."/>
            <person name="Jimenez P."/>
            <person name="Dekumyoy P."/>
            <person name="Varona S."/>
            <person name="Cuesta I."/>
            <person name="Sumanam S."/>
            <person name="Adisakwattana P."/>
            <person name="Gasser R.B."/>
            <person name="Hernandez-Gonzalez A."/>
            <person name="Young N.D."/>
            <person name="Perteguer M.J."/>
        </authorList>
    </citation>
    <scope>NUCLEOTIDE SEQUENCE [LARGE SCALE GENOMIC DNA]</scope>
    <source>
        <strain evidence="3">AL3</strain>
        <tissue evidence="3">Liver</tissue>
    </source>
</reference>
<dbReference type="InterPro" id="IPR029710">
    <property type="entry name" value="LIG4"/>
</dbReference>
<protein>
    <recommendedName>
        <fullName evidence="2">BRCT domain-containing protein</fullName>
    </recommendedName>
</protein>
<dbReference type="Proteomes" id="UP001608902">
    <property type="component" value="Unassembled WGS sequence"/>
</dbReference>
<evidence type="ECO:0000256" key="1">
    <source>
        <dbReference type="ARBA" id="ARBA00023172"/>
    </source>
</evidence>
<sequence>MFFEIKPYHLGEETLDTAIVGVERNRRGLIENFAMAVLKDEKLFVIGKVTYGMDVATRSRLKENLVRDRGWLNSSSLPEWIHEESTQLSNITDYVAKENIQIVEVKASGVMNGILQFPVMKFLRDDKGVDEVDKYEDFVDFDKNLRTGSLINVGRSNETSSKKVNAAEVMEPYRVMGDNPVDEVGVELRGWQICVLRGNVDTSVQKLREIIHAFGGTPTANPGPSTKLVISGESNHLKTRSVVHSKKYNVVKADWLVKCEEQKQVIPITDEYVIYSCDSEIFNYFKSRSDDFLSMED</sequence>
<dbReference type="Pfam" id="PF16589">
    <property type="entry name" value="BRCT_2"/>
    <property type="match status" value="1"/>
</dbReference>
<feature type="domain" description="BRCT" evidence="2">
    <location>
        <begin position="183"/>
        <end position="273"/>
    </location>
</feature>
<dbReference type="AlphaFoldDB" id="A0ABD6F1U5"/>
<dbReference type="PANTHER" id="PTHR45997:SF1">
    <property type="entry name" value="DNA LIGASE 4"/>
    <property type="match status" value="1"/>
</dbReference>
<dbReference type="InterPro" id="IPR001357">
    <property type="entry name" value="BRCT_dom"/>
</dbReference>
<organism evidence="3 4">
    <name type="scientific">Gnathostoma spinigerum</name>
    <dbReference type="NCBI Taxonomy" id="75299"/>
    <lineage>
        <taxon>Eukaryota</taxon>
        <taxon>Metazoa</taxon>
        <taxon>Ecdysozoa</taxon>
        <taxon>Nematoda</taxon>
        <taxon>Chromadorea</taxon>
        <taxon>Rhabditida</taxon>
        <taxon>Spirurina</taxon>
        <taxon>Gnathostomatomorpha</taxon>
        <taxon>Gnathostomatoidea</taxon>
        <taxon>Gnathostomatidae</taxon>
        <taxon>Gnathostoma</taxon>
    </lineage>
</organism>
<gene>
    <name evidence="3" type="ORF">AB6A40_010795</name>
</gene>
<proteinExistence type="predicted"/>
<accession>A0ABD6F1U5</accession>
<dbReference type="InterPro" id="IPR012340">
    <property type="entry name" value="NA-bd_OB-fold"/>
</dbReference>